<dbReference type="InterPro" id="IPR023631">
    <property type="entry name" value="Amidase_dom"/>
</dbReference>
<evidence type="ECO:0000259" key="2">
    <source>
        <dbReference type="Pfam" id="PF01425"/>
    </source>
</evidence>
<dbReference type="Gene3D" id="3.90.1300.10">
    <property type="entry name" value="Amidase signature (AS) domain"/>
    <property type="match status" value="1"/>
</dbReference>
<dbReference type="PANTHER" id="PTHR43372:SF4">
    <property type="entry name" value="FATTY-ACID AMIDE HYDROLASE 2"/>
    <property type="match status" value="1"/>
</dbReference>
<dbReference type="PANTHER" id="PTHR43372">
    <property type="entry name" value="FATTY-ACID AMIDE HYDROLASE"/>
    <property type="match status" value="1"/>
</dbReference>
<sequence>MNEQLWRKGPQDLASLISRGEVSSREVVQSHIDRIDEVNPHLNAIVRRMDQTALEAADRADQHRRDGMHLGPLHGVPFTIKENIDVAGTPTTQAVPALAEAFSPSDAPVVERMKNAGAIPLARTNLPDMGLRIHTDSSLHGLTKNPWNPERTTGGSSGGEASALASGMSPIGLGNDIGGSLRNPAHCCGVASIKPTVGVIPFATEIPPTALGLGSQLMLVQGVLARRVSDVRLGFDIVRGAHHRDPFSYSATLNELAKDRPLRIAVMAEAPGGRTDAGIAAVVRSSATYLESLGHVIEQAVPPRFEESVEMWGALLNYELSPLQPLLEAVMGEGARQFLGFGRESFTTYSPEQMIFMHASRYEIAMEWAAWFQTYDVMLSPTWSLPAFTHGFDIAGSHEAREVLETFRTVLPQNFLGSPAVVVPAGIADGLPVGVQVSAWRNDDLKCLAVAEIIDSAMGISTPIEPIH</sequence>
<proteinExistence type="predicted"/>
<gene>
    <name evidence="3" type="ORF">GM51_1730</name>
</gene>
<dbReference type="InterPro" id="IPR036928">
    <property type="entry name" value="AS_sf"/>
</dbReference>
<evidence type="ECO:0000313" key="3">
    <source>
        <dbReference type="EMBL" id="KGA21518.1"/>
    </source>
</evidence>
<organism evidence="3">
    <name type="scientific">freshwater metagenome</name>
    <dbReference type="NCBI Taxonomy" id="449393"/>
    <lineage>
        <taxon>unclassified sequences</taxon>
        <taxon>metagenomes</taxon>
        <taxon>ecological metagenomes</taxon>
    </lineage>
</organism>
<name>A0A094SRY4_9ZZZZ</name>
<evidence type="ECO:0000256" key="1">
    <source>
        <dbReference type="SAM" id="MobiDB-lite"/>
    </source>
</evidence>
<dbReference type="PROSITE" id="PS00571">
    <property type="entry name" value="AMIDASES"/>
    <property type="match status" value="1"/>
</dbReference>
<protein>
    <recommendedName>
        <fullName evidence="2">Amidase domain-containing protein</fullName>
    </recommendedName>
</protein>
<dbReference type="SUPFAM" id="SSF75304">
    <property type="entry name" value="Amidase signature (AS) enzymes"/>
    <property type="match status" value="1"/>
</dbReference>
<dbReference type="InterPro" id="IPR020556">
    <property type="entry name" value="Amidase_CS"/>
</dbReference>
<comment type="caution">
    <text evidence="3">The sequence shown here is derived from an EMBL/GenBank/DDBJ whole genome shotgun (WGS) entry which is preliminary data.</text>
</comment>
<feature type="domain" description="Amidase" evidence="2">
    <location>
        <begin position="26"/>
        <end position="448"/>
    </location>
</feature>
<reference evidence="3" key="1">
    <citation type="submission" date="2014-06" db="EMBL/GenBank/DDBJ databases">
        <title>Key roles for freshwater Actinobacteria revealed by deep metagenomic sequencing.</title>
        <authorList>
            <person name="Ghai R."/>
            <person name="Mizuno C.M."/>
            <person name="Picazo A."/>
            <person name="Camacho A."/>
            <person name="Rodriguez-Valera F."/>
        </authorList>
    </citation>
    <scope>NUCLEOTIDE SEQUENCE</scope>
</reference>
<dbReference type="AlphaFoldDB" id="A0A094SRY4"/>
<dbReference type="InterPro" id="IPR052739">
    <property type="entry name" value="FAAH2"/>
</dbReference>
<accession>A0A094SRY4</accession>
<dbReference type="EMBL" id="JNSL01000005">
    <property type="protein sequence ID" value="KGA21518.1"/>
    <property type="molecule type" value="Genomic_DNA"/>
</dbReference>
<dbReference type="GO" id="GO:0012505">
    <property type="term" value="C:endomembrane system"/>
    <property type="evidence" value="ECO:0007669"/>
    <property type="project" value="TreeGrafter"/>
</dbReference>
<feature type="region of interest" description="Disordered" evidence="1">
    <location>
        <begin position="139"/>
        <end position="163"/>
    </location>
</feature>
<dbReference type="Pfam" id="PF01425">
    <property type="entry name" value="Amidase"/>
    <property type="match status" value="1"/>
</dbReference>